<accession>A0AAD7F7P5</accession>
<evidence type="ECO:0000313" key="2">
    <source>
        <dbReference type="Proteomes" id="UP001221757"/>
    </source>
</evidence>
<organism evidence="1 2">
    <name type="scientific">Mycena rosella</name>
    <name type="common">Pink bonnet</name>
    <name type="synonym">Agaricus rosellus</name>
    <dbReference type="NCBI Taxonomy" id="1033263"/>
    <lineage>
        <taxon>Eukaryota</taxon>
        <taxon>Fungi</taxon>
        <taxon>Dikarya</taxon>
        <taxon>Basidiomycota</taxon>
        <taxon>Agaricomycotina</taxon>
        <taxon>Agaricomycetes</taxon>
        <taxon>Agaricomycetidae</taxon>
        <taxon>Agaricales</taxon>
        <taxon>Marasmiineae</taxon>
        <taxon>Mycenaceae</taxon>
        <taxon>Mycena</taxon>
    </lineage>
</organism>
<gene>
    <name evidence="1" type="ORF">B0H17DRAFT_1222987</name>
</gene>
<sequence>MSKFVGMNMVLHPYWPHAVGSGTLSTIHPGLELSMYGIAFGASRASSAANGIGNVYVYRNMENDYFTISRDRKPGLRYQKTVFAGSGGDNAPCLKCLNSKIGATVTLSLPEDCNETAVELWNKQSEFLREISAKDAADAEVYTAAVWGDEVVGTTTTPLLAINIACASVPQWGYTSPRINDLDISEGDNISINCRLRRFERVDSAGIMEMRYVMEGCRYVKLSPGELRVVA</sequence>
<reference evidence="1" key="1">
    <citation type="submission" date="2023-03" db="EMBL/GenBank/DDBJ databases">
        <title>Massive genome expansion in bonnet fungi (Mycena s.s.) driven by repeated elements and novel gene families across ecological guilds.</title>
        <authorList>
            <consortium name="Lawrence Berkeley National Laboratory"/>
            <person name="Harder C.B."/>
            <person name="Miyauchi S."/>
            <person name="Viragh M."/>
            <person name="Kuo A."/>
            <person name="Thoen E."/>
            <person name="Andreopoulos B."/>
            <person name="Lu D."/>
            <person name="Skrede I."/>
            <person name="Drula E."/>
            <person name="Henrissat B."/>
            <person name="Morin E."/>
            <person name="Kohler A."/>
            <person name="Barry K."/>
            <person name="LaButti K."/>
            <person name="Morin E."/>
            <person name="Salamov A."/>
            <person name="Lipzen A."/>
            <person name="Mereny Z."/>
            <person name="Hegedus B."/>
            <person name="Baldrian P."/>
            <person name="Stursova M."/>
            <person name="Weitz H."/>
            <person name="Taylor A."/>
            <person name="Grigoriev I.V."/>
            <person name="Nagy L.G."/>
            <person name="Martin F."/>
            <person name="Kauserud H."/>
        </authorList>
    </citation>
    <scope>NUCLEOTIDE SEQUENCE</scope>
    <source>
        <strain evidence="1">CBHHK067</strain>
    </source>
</reference>
<keyword evidence="2" id="KW-1185">Reference proteome</keyword>
<evidence type="ECO:0000313" key="1">
    <source>
        <dbReference type="EMBL" id="KAJ7601814.1"/>
    </source>
</evidence>
<dbReference type="EMBL" id="JARKIE010001479">
    <property type="protein sequence ID" value="KAJ7601814.1"/>
    <property type="molecule type" value="Genomic_DNA"/>
</dbReference>
<protein>
    <submittedName>
        <fullName evidence="1">Uncharacterized protein</fullName>
    </submittedName>
</protein>
<proteinExistence type="predicted"/>
<comment type="caution">
    <text evidence="1">The sequence shown here is derived from an EMBL/GenBank/DDBJ whole genome shotgun (WGS) entry which is preliminary data.</text>
</comment>
<name>A0AAD7F7P5_MYCRO</name>
<dbReference type="Proteomes" id="UP001221757">
    <property type="component" value="Unassembled WGS sequence"/>
</dbReference>
<dbReference type="AlphaFoldDB" id="A0AAD7F7P5"/>